<dbReference type="Proteomes" id="UP000192775">
    <property type="component" value="Chromosome"/>
</dbReference>
<proteinExistence type="predicted"/>
<accession>A0A1X9LMM5</accession>
<name>A0A1X9LMM5_9MICO</name>
<evidence type="ECO:0000313" key="1">
    <source>
        <dbReference type="EMBL" id="ARJ04359.1"/>
    </source>
</evidence>
<dbReference type="RefSeq" id="WP_085018394.1">
    <property type="nucleotide sequence ID" value="NZ_BMHD01000001.1"/>
</dbReference>
<reference evidence="1 2" key="1">
    <citation type="submission" date="2017-04" db="EMBL/GenBank/DDBJ databases">
        <authorList>
            <person name="Afonso C.L."/>
            <person name="Miller P.J."/>
            <person name="Scott M.A."/>
            <person name="Spackman E."/>
            <person name="Goraichik I."/>
            <person name="Dimitrov K.M."/>
            <person name="Suarez D.L."/>
            <person name="Swayne D.E."/>
        </authorList>
    </citation>
    <scope>NUCLEOTIDE SEQUENCE [LARGE SCALE GENOMIC DNA]</scope>
    <source>
        <strain evidence="2">XA(T)</strain>
    </source>
</reference>
<dbReference type="AlphaFoldDB" id="A0A1X9LMM5"/>
<dbReference type="InterPro" id="IPR049713">
    <property type="entry name" value="Pr6Pr-like"/>
</dbReference>
<dbReference type="KEGG" id="cphy:B5808_03295"/>
<gene>
    <name evidence="1" type="ORF">B5808_03295</name>
</gene>
<dbReference type="NCBIfam" id="NF038065">
    <property type="entry name" value="Pr6Pr"/>
    <property type="match status" value="1"/>
</dbReference>
<keyword evidence="2" id="KW-1185">Reference proteome</keyword>
<organism evidence="1 2">
    <name type="scientific">Cnuibacter physcomitrellae</name>
    <dbReference type="NCBI Taxonomy" id="1619308"/>
    <lineage>
        <taxon>Bacteria</taxon>
        <taxon>Bacillati</taxon>
        <taxon>Actinomycetota</taxon>
        <taxon>Actinomycetes</taxon>
        <taxon>Micrococcales</taxon>
        <taxon>Microbacteriaceae</taxon>
        <taxon>Cnuibacter</taxon>
    </lineage>
</organism>
<protein>
    <submittedName>
        <fullName evidence="1">Uncharacterized protein</fullName>
    </submittedName>
</protein>
<dbReference type="EMBL" id="CP020715">
    <property type="protein sequence ID" value="ARJ04359.1"/>
    <property type="molecule type" value="Genomic_DNA"/>
</dbReference>
<evidence type="ECO:0000313" key="2">
    <source>
        <dbReference type="Proteomes" id="UP000192775"/>
    </source>
</evidence>
<sequence>MTRRARIATALLRLIAVAVTGWALWWRADCAFVYGTCSLRNLAAYFTIESAILFGLVALVSTAFLLRTGPEPAWLTGVRSVVAAYVVVSGGVFAVLMGLAGFTGSEFLVPMSSRILHFVLPAFALVDLLVAPGSPALTRRLRVTVALSALVFPLGWTIFTSIRGALTDWYPYFFISPIAAGGVGAVVGYCCGLAVLLVAVVLAVDALRGTSPAARPRP</sequence>
<dbReference type="STRING" id="1619308.B5808_03295"/>